<keyword evidence="3" id="KW-1185">Reference proteome</keyword>
<accession>A0A3N0XE91</accession>
<name>A0A3N0XE91_ANAGA</name>
<dbReference type="AlphaFoldDB" id="A0A3N0XE91"/>
<evidence type="ECO:0000313" key="2">
    <source>
        <dbReference type="EMBL" id="ROI15643.1"/>
    </source>
</evidence>
<feature type="region of interest" description="Disordered" evidence="1">
    <location>
        <begin position="205"/>
        <end position="232"/>
    </location>
</feature>
<gene>
    <name evidence="2" type="ORF">DPX16_20181</name>
</gene>
<feature type="region of interest" description="Disordered" evidence="1">
    <location>
        <begin position="33"/>
        <end position="53"/>
    </location>
</feature>
<dbReference type="Proteomes" id="UP000281406">
    <property type="component" value="Unassembled WGS sequence"/>
</dbReference>
<feature type="compositionally biased region" description="Basic and acidic residues" evidence="1">
    <location>
        <begin position="41"/>
        <end position="53"/>
    </location>
</feature>
<protein>
    <submittedName>
        <fullName evidence="2">Uncharacterized protein</fullName>
    </submittedName>
</protein>
<comment type="caution">
    <text evidence="2">The sequence shown here is derived from an EMBL/GenBank/DDBJ whole genome shotgun (WGS) entry which is preliminary data.</text>
</comment>
<organism evidence="2 3">
    <name type="scientific">Anabarilius grahami</name>
    <name type="common">Kanglang fish</name>
    <name type="synonym">Barilius grahami</name>
    <dbReference type="NCBI Taxonomy" id="495550"/>
    <lineage>
        <taxon>Eukaryota</taxon>
        <taxon>Metazoa</taxon>
        <taxon>Chordata</taxon>
        <taxon>Craniata</taxon>
        <taxon>Vertebrata</taxon>
        <taxon>Euteleostomi</taxon>
        <taxon>Actinopterygii</taxon>
        <taxon>Neopterygii</taxon>
        <taxon>Teleostei</taxon>
        <taxon>Ostariophysi</taxon>
        <taxon>Cypriniformes</taxon>
        <taxon>Xenocyprididae</taxon>
        <taxon>Xenocypridinae</taxon>
        <taxon>Xenocypridinae incertae sedis</taxon>
        <taxon>Anabarilius</taxon>
    </lineage>
</organism>
<evidence type="ECO:0000313" key="3">
    <source>
        <dbReference type="Proteomes" id="UP000281406"/>
    </source>
</evidence>
<proteinExistence type="predicted"/>
<sequence>MLQNPQPNCPDGRPKDWLGVVRNTLLTRAADHMQHQSQKLLDNDGREVKADDSNQRYDHKDLTEVNFFLAHNLTGLKQEVNNLKLQIAESHKEQLEMGAQDRHNDPGRVESVIEALTQQLDNIKDELRHSCLLQKELQQERHLTPPHGISRITSPSQAPRYKGGSRSLLLDTLSAHFLKSSAAAEGEGLIQMNPEMAHEVTFKDLQQQPPHPLHSSHPEAAQGRLDMPASDL</sequence>
<reference evidence="2 3" key="1">
    <citation type="submission" date="2018-10" db="EMBL/GenBank/DDBJ databases">
        <title>Genome assembly for a Yunnan-Guizhou Plateau 3E fish, Anabarilius grahami (Regan), and its evolutionary and genetic applications.</title>
        <authorList>
            <person name="Jiang W."/>
        </authorList>
    </citation>
    <scope>NUCLEOTIDE SEQUENCE [LARGE SCALE GENOMIC DNA]</scope>
    <source>
        <strain evidence="2">AG-KIZ</strain>
        <tissue evidence="2">Muscle</tissue>
    </source>
</reference>
<dbReference type="EMBL" id="RJVU01079141">
    <property type="protein sequence ID" value="ROI15643.1"/>
    <property type="molecule type" value="Genomic_DNA"/>
</dbReference>
<evidence type="ECO:0000256" key="1">
    <source>
        <dbReference type="SAM" id="MobiDB-lite"/>
    </source>
</evidence>